<feature type="transmembrane region" description="Helical" evidence="1">
    <location>
        <begin position="44"/>
        <end position="61"/>
    </location>
</feature>
<keyword evidence="1" id="KW-1133">Transmembrane helix</keyword>
<proteinExistence type="predicted"/>
<keyword evidence="1" id="KW-0812">Transmembrane</keyword>
<evidence type="ECO:0000256" key="1">
    <source>
        <dbReference type="SAM" id="Phobius"/>
    </source>
</evidence>
<dbReference type="AlphaFoldDB" id="A0A8S8XFG3"/>
<dbReference type="Proteomes" id="UP000681075">
    <property type="component" value="Unassembled WGS sequence"/>
</dbReference>
<dbReference type="EMBL" id="BOPV01000001">
    <property type="protein sequence ID" value="GIL40701.1"/>
    <property type="molecule type" value="Genomic_DNA"/>
</dbReference>
<keyword evidence="3" id="KW-1185">Reference proteome</keyword>
<accession>A0A8S8XFG3</accession>
<feature type="transmembrane region" description="Helical" evidence="1">
    <location>
        <begin position="153"/>
        <end position="176"/>
    </location>
</feature>
<reference evidence="2" key="1">
    <citation type="submission" date="2021-02" db="EMBL/GenBank/DDBJ databases">
        <title>Genome sequence of Rhodospirillales sp. strain TMPK1 isolated from soil.</title>
        <authorList>
            <person name="Nakai R."/>
            <person name="Kusada H."/>
            <person name="Tamaki H."/>
        </authorList>
    </citation>
    <scope>NUCLEOTIDE SEQUENCE</scope>
    <source>
        <strain evidence="2">TMPK1</strain>
    </source>
</reference>
<evidence type="ECO:0000313" key="2">
    <source>
        <dbReference type="EMBL" id="GIL40701.1"/>
    </source>
</evidence>
<organism evidence="2 3">
    <name type="scientific">Roseiterribacter gracilis</name>
    <dbReference type="NCBI Taxonomy" id="2812848"/>
    <lineage>
        <taxon>Bacteria</taxon>
        <taxon>Pseudomonadati</taxon>
        <taxon>Pseudomonadota</taxon>
        <taxon>Alphaproteobacteria</taxon>
        <taxon>Rhodospirillales</taxon>
        <taxon>Roseiterribacteraceae</taxon>
        <taxon>Roseiterribacter</taxon>
    </lineage>
</organism>
<comment type="caution">
    <text evidence="2">The sequence shown here is derived from an EMBL/GenBank/DDBJ whole genome shotgun (WGS) entry which is preliminary data.</text>
</comment>
<sequence>MRRLKWLYFVFVLQGLFIAAMLSLPYEKNLFRKEFELQNFQSLFQLAVALNLALASFASFLPGNAEQQRERLLEADDAFAAIVSETEREMRELERNAMDEAALHGTDDFTIYINPKHRELEDRMVSAAQGASDAFDAYRDSFRTRLESTLEEWQTGIAFLSGGVAFLTLIGCTLFTKAGLIGAFALQLIFGALAGFCYMPILITGFAILLAFRRSKDLEVAIRRFERQIQGIP</sequence>
<evidence type="ECO:0000313" key="3">
    <source>
        <dbReference type="Proteomes" id="UP000681075"/>
    </source>
</evidence>
<feature type="transmembrane region" description="Helical" evidence="1">
    <location>
        <begin position="7"/>
        <end position="24"/>
    </location>
</feature>
<name>A0A8S8XFG3_9PROT</name>
<protein>
    <submittedName>
        <fullName evidence="2">Uncharacterized protein</fullName>
    </submittedName>
</protein>
<keyword evidence="1" id="KW-0472">Membrane</keyword>
<feature type="transmembrane region" description="Helical" evidence="1">
    <location>
        <begin position="188"/>
        <end position="212"/>
    </location>
</feature>
<gene>
    <name evidence="2" type="ORF">TMPK1_29380</name>
</gene>